<dbReference type="AlphaFoldDB" id="A0A327JIH9"/>
<gene>
    <name evidence="2" type="ORF">CH338_31300</name>
</gene>
<reference evidence="2 3" key="1">
    <citation type="submission" date="2017-07" db="EMBL/GenBank/DDBJ databases">
        <title>Draft Genome Sequences of Select Purple Nonsulfur Bacteria.</title>
        <authorList>
            <person name="Lasarre B."/>
            <person name="Mckinlay J.B."/>
        </authorList>
    </citation>
    <scope>NUCLEOTIDE SEQUENCE [LARGE SCALE GENOMIC DNA]</scope>
    <source>
        <strain evidence="2 3">DSM 11907</strain>
    </source>
</reference>
<feature type="non-terminal residue" evidence="2">
    <location>
        <position position="1"/>
    </location>
</feature>
<organism evidence="2 3">
    <name type="scientific">Rhodoplanes elegans</name>
    <dbReference type="NCBI Taxonomy" id="29408"/>
    <lineage>
        <taxon>Bacteria</taxon>
        <taxon>Pseudomonadati</taxon>
        <taxon>Pseudomonadota</taxon>
        <taxon>Alphaproteobacteria</taxon>
        <taxon>Hyphomicrobiales</taxon>
        <taxon>Nitrobacteraceae</taxon>
        <taxon>Rhodoplanes</taxon>
    </lineage>
</organism>
<feature type="transmembrane region" description="Helical" evidence="1">
    <location>
        <begin position="20"/>
        <end position="42"/>
    </location>
</feature>
<proteinExistence type="predicted"/>
<accession>A0A327JIH9</accession>
<feature type="non-terminal residue" evidence="2">
    <location>
        <position position="93"/>
    </location>
</feature>
<dbReference type="EMBL" id="NPEU01001055">
    <property type="protein sequence ID" value="RAI25526.1"/>
    <property type="molecule type" value="Genomic_DNA"/>
</dbReference>
<feature type="transmembrane region" description="Helical" evidence="1">
    <location>
        <begin position="48"/>
        <end position="66"/>
    </location>
</feature>
<dbReference type="Proteomes" id="UP000248863">
    <property type="component" value="Unassembled WGS sequence"/>
</dbReference>
<keyword evidence="1" id="KW-0472">Membrane</keyword>
<protein>
    <submittedName>
        <fullName evidence="2">Uncharacterized protein</fullName>
    </submittedName>
</protein>
<dbReference type="RefSeq" id="WP_170146143.1">
    <property type="nucleotide sequence ID" value="NZ_NPEU01001055.1"/>
</dbReference>
<sequence length="93" mass="9866">RGIVPARPGIRSVAAFGEILRPVLLFFLAYAAVKSVVLYFMLGGEEELSYFDLAGIVAVLGCYGMFLSHRITYRTSDLALAEAAAAAPEPAAA</sequence>
<comment type="caution">
    <text evidence="2">The sequence shown here is derived from an EMBL/GenBank/DDBJ whole genome shotgun (WGS) entry which is preliminary data.</text>
</comment>
<evidence type="ECO:0000313" key="2">
    <source>
        <dbReference type="EMBL" id="RAI25526.1"/>
    </source>
</evidence>
<name>A0A327JIH9_9BRAD</name>
<evidence type="ECO:0000256" key="1">
    <source>
        <dbReference type="SAM" id="Phobius"/>
    </source>
</evidence>
<evidence type="ECO:0000313" key="3">
    <source>
        <dbReference type="Proteomes" id="UP000248863"/>
    </source>
</evidence>
<keyword evidence="1" id="KW-1133">Transmembrane helix</keyword>
<keyword evidence="1" id="KW-0812">Transmembrane</keyword>
<keyword evidence="3" id="KW-1185">Reference proteome</keyword>